<keyword evidence="3" id="KW-0378">Hydrolase</keyword>
<dbReference type="GO" id="GO:0006508">
    <property type="term" value="P:proteolysis"/>
    <property type="evidence" value="ECO:0007669"/>
    <property type="project" value="UniProtKB-KW"/>
</dbReference>
<dbReference type="Gene3D" id="3.30.830.10">
    <property type="entry name" value="Metalloenzyme, LuxS/M16 peptidase-like"/>
    <property type="match status" value="4"/>
</dbReference>
<dbReference type="RefSeq" id="WP_185659936.1">
    <property type="nucleotide sequence ID" value="NZ_CAWPOO010000007.1"/>
</dbReference>
<keyword evidence="5" id="KW-0482">Metalloprotease</keyword>
<evidence type="ECO:0000256" key="6">
    <source>
        <dbReference type="SAM" id="SignalP"/>
    </source>
</evidence>
<sequence length="969" mass="109394">MKLSYRSIPLLFVSLFASAASAFAGYKLVQEPLPNDLMQVHIYELDNGLTVYLTENHETPTFRSEITVRAGSKDDPADVTGLAHYLEHLLFKGNAKMGSSDWEKEKVHIDRISDLYEEHFNTEDPEERARIYEEINKESQLAAQYAIPNEFDTLISALGGSGVNAYTAPDRTVYLEELPSNRLEQWAVIESNRFSDPVFRLFQPELEIVYEEKNRAMDSKDRLIQEKIFELLYGDHPYGSQTALGSIEHLKKPSLKKIHEFFNAHYVANNMAIALAGDFEVEEVIEIIDEHFSSWKSGEIPEFTRPMPAPITEKKAATITYPGEENVIIGFDTAPTKSEDEQALKLVDMILDNANAGLINLNLNQQQRVSSAGSFPYIRNDAGSQFLWGAPKEGQTLEEVEALLLEQLDLLMAGEFEDWILPAIVTDFKKSEKLALETNAGRLRVISSSFGEKKAWPDVVNEISRMESVTKEQLVAVANKYFSKPYVVTYRKNGDYTPPTVPKPKFDPIDIDRSKQSEFVADVLAIESDPIEPDFVEKGTDYQVVDLANGTQLYYVENPANDLFTLSKVFEMGSSEKRKLSMASALLDKSGTTKRSASELKKAWYALGADFSFSVGNHNTSLGVSGLEENFDETLALYSEVLHESVGEPDVLKELIAIQLKQKEDAMKEPSVIFNALRNYARYGEESPFLTALSSDEIKALTVDELIGELNQLSKYKHDYLYVGQMPVNEVAAKLNKLERTKIALLPTPERVQPKLHQPQSNEISYVDYETAQSQIRIEFPGGDFDESELPMIETFNEYFYGGMSGIVFQEMREARALAYSVWAHYLVSDYADGENLVMGFIGTQADKTVDSIAAYLDLWDEMPRSTDRFAIIKNSLDNQYRVSKIGFRDVLGAVKSWERLGLEGDPREHRYEEIMDASIEELFSFYDSEIQGKPKMISILGPSAAIDETKLQEYGEVTDLKIEDIFVD</sequence>
<evidence type="ECO:0000313" key="9">
    <source>
        <dbReference type="EMBL" id="MBC2606052.1"/>
    </source>
</evidence>
<evidence type="ECO:0000259" key="8">
    <source>
        <dbReference type="Pfam" id="PF05193"/>
    </source>
</evidence>
<dbReference type="GO" id="GO:0046872">
    <property type="term" value="F:metal ion binding"/>
    <property type="evidence" value="ECO:0007669"/>
    <property type="project" value="InterPro"/>
</dbReference>
<dbReference type="AlphaFoldDB" id="A0A7X1E9R8"/>
<dbReference type="SUPFAM" id="SSF63411">
    <property type="entry name" value="LuxS/MPP-like metallohydrolase"/>
    <property type="match status" value="4"/>
</dbReference>
<feature type="chain" id="PRO_5030676064" evidence="6">
    <location>
        <begin position="25"/>
        <end position="969"/>
    </location>
</feature>
<reference evidence="9 10" key="1">
    <citation type="submission" date="2020-07" db="EMBL/GenBank/DDBJ databases">
        <authorList>
            <person name="Feng X."/>
        </authorList>
    </citation>
    <scope>NUCLEOTIDE SEQUENCE [LARGE SCALE GENOMIC DNA]</scope>
    <source>
        <strain evidence="9 10">JCM23202</strain>
    </source>
</reference>
<dbReference type="EMBL" id="JACHVC010000007">
    <property type="protein sequence ID" value="MBC2606052.1"/>
    <property type="molecule type" value="Genomic_DNA"/>
</dbReference>
<dbReference type="InterPro" id="IPR007863">
    <property type="entry name" value="Peptidase_M16_C"/>
</dbReference>
<dbReference type="Pfam" id="PF00675">
    <property type="entry name" value="Peptidase_M16"/>
    <property type="match status" value="1"/>
</dbReference>
<dbReference type="GO" id="GO:0008237">
    <property type="term" value="F:metallopeptidase activity"/>
    <property type="evidence" value="ECO:0007669"/>
    <property type="project" value="UniProtKB-KW"/>
</dbReference>
<dbReference type="InterPro" id="IPR011249">
    <property type="entry name" value="Metalloenz_LuxS/M16"/>
</dbReference>
<organism evidence="9 10">
    <name type="scientific">Pelagicoccus albus</name>
    <dbReference type="NCBI Taxonomy" id="415222"/>
    <lineage>
        <taxon>Bacteria</taxon>
        <taxon>Pseudomonadati</taxon>
        <taxon>Verrucomicrobiota</taxon>
        <taxon>Opitutia</taxon>
        <taxon>Puniceicoccales</taxon>
        <taxon>Pelagicoccaceae</taxon>
        <taxon>Pelagicoccus</taxon>
    </lineage>
</organism>
<protein>
    <submittedName>
        <fullName evidence="9">Insulinase family protein</fullName>
    </submittedName>
</protein>
<dbReference type="InterPro" id="IPR050626">
    <property type="entry name" value="Peptidase_M16"/>
</dbReference>
<feature type="signal peptide" evidence="6">
    <location>
        <begin position="1"/>
        <end position="24"/>
    </location>
</feature>
<keyword evidence="2" id="KW-0645">Protease</keyword>
<keyword evidence="10" id="KW-1185">Reference proteome</keyword>
<feature type="domain" description="Peptidase M16 N-terminal" evidence="7">
    <location>
        <begin position="51"/>
        <end position="99"/>
    </location>
</feature>
<dbReference type="Pfam" id="PF05193">
    <property type="entry name" value="Peptidase_M16_C"/>
    <property type="match status" value="2"/>
</dbReference>
<keyword evidence="6" id="KW-0732">Signal</keyword>
<comment type="caution">
    <text evidence="9">The sequence shown here is derived from an EMBL/GenBank/DDBJ whole genome shotgun (WGS) entry which is preliminary data.</text>
</comment>
<gene>
    <name evidence="9" type="ORF">H5P27_08340</name>
</gene>
<evidence type="ECO:0000256" key="5">
    <source>
        <dbReference type="ARBA" id="ARBA00023049"/>
    </source>
</evidence>
<evidence type="ECO:0000256" key="2">
    <source>
        <dbReference type="ARBA" id="ARBA00022670"/>
    </source>
</evidence>
<dbReference type="PANTHER" id="PTHR43690">
    <property type="entry name" value="NARDILYSIN"/>
    <property type="match status" value="1"/>
</dbReference>
<feature type="domain" description="Peptidase M16 C-terminal" evidence="8">
    <location>
        <begin position="255"/>
        <end position="423"/>
    </location>
</feature>
<comment type="similarity">
    <text evidence="1">Belongs to the peptidase M16 family.</text>
</comment>
<dbReference type="Proteomes" id="UP000526501">
    <property type="component" value="Unassembled WGS sequence"/>
</dbReference>
<evidence type="ECO:0000313" key="10">
    <source>
        <dbReference type="Proteomes" id="UP000526501"/>
    </source>
</evidence>
<feature type="domain" description="Peptidase M16 C-terminal" evidence="8">
    <location>
        <begin position="725"/>
        <end position="871"/>
    </location>
</feature>
<accession>A0A7X1E9R8</accession>
<dbReference type="InterPro" id="IPR011765">
    <property type="entry name" value="Pept_M16_N"/>
</dbReference>
<dbReference type="PANTHER" id="PTHR43690:SF17">
    <property type="entry name" value="PROTEIN YHJJ"/>
    <property type="match status" value="1"/>
</dbReference>
<proteinExistence type="inferred from homology"/>
<evidence type="ECO:0000256" key="4">
    <source>
        <dbReference type="ARBA" id="ARBA00022833"/>
    </source>
</evidence>
<evidence type="ECO:0000259" key="7">
    <source>
        <dbReference type="Pfam" id="PF00675"/>
    </source>
</evidence>
<name>A0A7X1E9R8_9BACT</name>
<evidence type="ECO:0000256" key="3">
    <source>
        <dbReference type="ARBA" id="ARBA00022801"/>
    </source>
</evidence>
<keyword evidence="4" id="KW-0862">Zinc</keyword>
<evidence type="ECO:0000256" key="1">
    <source>
        <dbReference type="ARBA" id="ARBA00007261"/>
    </source>
</evidence>